<dbReference type="EMBL" id="VYYT01000035">
    <property type="protein sequence ID" value="KAK2775667.1"/>
    <property type="molecule type" value="Genomic_DNA"/>
</dbReference>
<dbReference type="AlphaFoldDB" id="A0AAD9YQ55"/>
<reference evidence="1" key="1">
    <citation type="submission" date="2023-02" db="EMBL/GenBank/DDBJ databases">
        <title>Colletotrichum kahawae CIFC_Que2 genome sequencing and assembly.</title>
        <authorList>
            <person name="Baroncelli R."/>
        </authorList>
    </citation>
    <scope>NUCLEOTIDE SEQUENCE</scope>
    <source>
        <strain evidence="1">CIFC_Que2</strain>
    </source>
</reference>
<comment type="caution">
    <text evidence="1">The sequence shown here is derived from an EMBL/GenBank/DDBJ whole genome shotgun (WGS) entry which is preliminary data.</text>
</comment>
<protein>
    <submittedName>
        <fullName evidence="1">Uncharacterized protein</fullName>
    </submittedName>
</protein>
<dbReference type="Proteomes" id="UP001281614">
    <property type="component" value="Unassembled WGS sequence"/>
</dbReference>
<proteinExistence type="predicted"/>
<name>A0AAD9YQ55_COLKA</name>
<evidence type="ECO:0000313" key="1">
    <source>
        <dbReference type="EMBL" id="KAK2775667.1"/>
    </source>
</evidence>
<organism evidence="1 2">
    <name type="scientific">Colletotrichum kahawae</name>
    <name type="common">Coffee berry disease fungus</name>
    <dbReference type="NCBI Taxonomy" id="34407"/>
    <lineage>
        <taxon>Eukaryota</taxon>
        <taxon>Fungi</taxon>
        <taxon>Dikarya</taxon>
        <taxon>Ascomycota</taxon>
        <taxon>Pezizomycotina</taxon>
        <taxon>Sordariomycetes</taxon>
        <taxon>Hypocreomycetidae</taxon>
        <taxon>Glomerellales</taxon>
        <taxon>Glomerellaceae</taxon>
        <taxon>Colletotrichum</taxon>
        <taxon>Colletotrichum gloeosporioides species complex</taxon>
    </lineage>
</organism>
<accession>A0AAD9YQ55</accession>
<keyword evidence="2" id="KW-1185">Reference proteome</keyword>
<gene>
    <name evidence="1" type="ORF">CKAH01_03553</name>
</gene>
<evidence type="ECO:0000313" key="2">
    <source>
        <dbReference type="Proteomes" id="UP001281614"/>
    </source>
</evidence>
<sequence length="41" mass="4662">MIEGTRQFKAKLGRRARQCLSSFTSARNADTRIHLESLLQA</sequence>